<comment type="similarity">
    <text evidence="1">Belongs to the plant rapid alkalinization factor (RALF) family.</text>
</comment>
<feature type="chain" id="PRO_5044718610" evidence="6">
    <location>
        <begin position="25"/>
        <end position="144"/>
    </location>
</feature>
<gene>
    <name evidence="7" type="ORF">M6B38_224970</name>
    <name evidence="8" type="ORF">M6B38_398685</name>
</gene>
<evidence type="ECO:0000313" key="9">
    <source>
        <dbReference type="Proteomes" id="UP001140949"/>
    </source>
</evidence>
<dbReference type="PANTHER" id="PTHR33136">
    <property type="entry name" value="RAPID ALKALINIZATION FACTOR-LIKE"/>
    <property type="match status" value="1"/>
</dbReference>
<accession>A0AAX6DVM5</accession>
<protein>
    <submittedName>
        <fullName evidence="7">Protein RALF-like 34</fullName>
    </submittedName>
</protein>
<dbReference type="PANTHER" id="PTHR33136:SF6">
    <property type="entry name" value="PROTEIN RALF-LIKE 34"/>
    <property type="match status" value="1"/>
</dbReference>
<dbReference type="AlphaFoldDB" id="A0AAX6DVM5"/>
<evidence type="ECO:0000256" key="5">
    <source>
        <dbReference type="SAM" id="MobiDB-lite"/>
    </source>
</evidence>
<evidence type="ECO:0000256" key="4">
    <source>
        <dbReference type="ARBA" id="ARBA00023157"/>
    </source>
</evidence>
<keyword evidence="2" id="KW-0372">Hormone</keyword>
<dbReference type="Pfam" id="PF05498">
    <property type="entry name" value="RALF"/>
    <property type="match status" value="1"/>
</dbReference>
<proteinExistence type="inferred from homology"/>
<dbReference type="GO" id="GO:0009506">
    <property type="term" value="C:plasmodesma"/>
    <property type="evidence" value="ECO:0007669"/>
    <property type="project" value="TreeGrafter"/>
</dbReference>
<dbReference type="InterPro" id="IPR008801">
    <property type="entry name" value="RALF"/>
</dbReference>
<evidence type="ECO:0000256" key="1">
    <source>
        <dbReference type="ARBA" id="ARBA00009178"/>
    </source>
</evidence>
<evidence type="ECO:0000313" key="7">
    <source>
        <dbReference type="EMBL" id="KAJ6795840.1"/>
    </source>
</evidence>
<feature type="region of interest" description="Disordered" evidence="5">
    <location>
        <begin position="50"/>
        <end position="83"/>
    </location>
</feature>
<evidence type="ECO:0000313" key="8">
    <source>
        <dbReference type="EMBL" id="KAJ6819972.1"/>
    </source>
</evidence>
<comment type="caution">
    <text evidence="7">The sequence shown here is derived from an EMBL/GenBank/DDBJ whole genome shotgun (WGS) entry which is preliminary data.</text>
</comment>
<keyword evidence="4" id="KW-1015">Disulfide bond</keyword>
<evidence type="ECO:0000256" key="6">
    <source>
        <dbReference type="SAM" id="SignalP"/>
    </source>
</evidence>
<evidence type="ECO:0000256" key="2">
    <source>
        <dbReference type="ARBA" id="ARBA00022702"/>
    </source>
</evidence>
<reference evidence="7" key="1">
    <citation type="journal article" date="2023" name="GigaByte">
        <title>Genome assembly of the bearded iris, Iris pallida Lam.</title>
        <authorList>
            <person name="Bruccoleri R.E."/>
            <person name="Oakeley E.J."/>
            <person name="Faust A.M.E."/>
            <person name="Altorfer M."/>
            <person name="Dessus-Babus S."/>
            <person name="Burckhardt D."/>
            <person name="Oertli M."/>
            <person name="Naumann U."/>
            <person name="Petersen F."/>
            <person name="Wong J."/>
        </authorList>
    </citation>
    <scope>NUCLEOTIDE SEQUENCE</scope>
    <source>
        <strain evidence="7">GSM-AAB239-AS_SAM_17_03QT</strain>
    </source>
</reference>
<sequence>MDPSTLSSLLLVVLLLSIPATAEAHLEDGASGLGMGMGMAMADSIYPSNSYHPFGGEEDMISDDDGIDGEDDGGEGDESSRSGRRGLLWRHRRRYYISYGALSANRIPCPPRSGRSYYSHNCYRASGPVRPYSRGCSVITRCRR</sequence>
<organism evidence="7 9">
    <name type="scientific">Iris pallida</name>
    <name type="common">Sweet iris</name>
    <dbReference type="NCBI Taxonomy" id="29817"/>
    <lineage>
        <taxon>Eukaryota</taxon>
        <taxon>Viridiplantae</taxon>
        <taxon>Streptophyta</taxon>
        <taxon>Embryophyta</taxon>
        <taxon>Tracheophyta</taxon>
        <taxon>Spermatophyta</taxon>
        <taxon>Magnoliopsida</taxon>
        <taxon>Liliopsida</taxon>
        <taxon>Asparagales</taxon>
        <taxon>Iridaceae</taxon>
        <taxon>Iridoideae</taxon>
        <taxon>Irideae</taxon>
        <taxon>Iris</taxon>
    </lineage>
</organism>
<dbReference type="Proteomes" id="UP001140949">
    <property type="component" value="Unassembled WGS sequence"/>
</dbReference>
<dbReference type="GO" id="GO:0005179">
    <property type="term" value="F:hormone activity"/>
    <property type="evidence" value="ECO:0007669"/>
    <property type="project" value="UniProtKB-KW"/>
</dbReference>
<dbReference type="EMBL" id="JANAVB010025800">
    <property type="protein sequence ID" value="KAJ6819972.1"/>
    <property type="molecule type" value="Genomic_DNA"/>
</dbReference>
<evidence type="ECO:0000256" key="3">
    <source>
        <dbReference type="ARBA" id="ARBA00022729"/>
    </source>
</evidence>
<keyword evidence="3 6" id="KW-0732">Signal</keyword>
<feature type="signal peptide" evidence="6">
    <location>
        <begin position="1"/>
        <end position="24"/>
    </location>
</feature>
<dbReference type="EMBL" id="JANAVB010041666">
    <property type="protein sequence ID" value="KAJ6795840.1"/>
    <property type="molecule type" value="Genomic_DNA"/>
</dbReference>
<keyword evidence="9" id="KW-1185">Reference proteome</keyword>
<name>A0AAX6DVM5_IRIPA</name>
<feature type="compositionally biased region" description="Acidic residues" evidence="5">
    <location>
        <begin position="56"/>
        <end position="77"/>
    </location>
</feature>
<dbReference type="GO" id="GO:0019722">
    <property type="term" value="P:calcium-mediated signaling"/>
    <property type="evidence" value="ECO:0007669"/>
    <property type="project" value="TreeGrafter"/>
</dbReference>
<reference evidence="7" key="2">
    <citation type="submission" date="2023-04" db="EMBL/GenBank/DDBJ databases">
        <authorList>
            <person name="Bruccoleri R.E."/>
            <person name="Oakeley E.J."/>
            <person name="Faust A.-M."/>
            <person name="Dessus-Babus S."/>
            <person name="Altorfer M."/>
            <person name="Burckhardt D."/>
            <person name="Oertli M."/>
            <person name="Naumann U."/>
            <person name="Petersen F."/>
            <person name="Wong J."/>
        </authorList>
    </citation>
    <scope>NUCLEOTIDE SEQUENCE</scope>
    <source>
        <strain evidence="7">GSM-AAB239-AS_SAM_17_03QT</strain>
        <tissue evidence="7">Leaf</tissue>
    </source>
</reference>